<dbReference type="EMBL" id="DRXE01000081">
    <property type="protein sequence ID" value="HHM67547.1"/>
    <property type="molecule type" value="Genomic_DNA"/>
</dbReference>
<organism evidence="2">
    <name type="scientific">Thermus caliditerrae</name>
    <dbReference type="NCBI Taxonomy" id="1330700"/>
    <lineage>
        <taxon>Bacteria</taxon>
        <taxon>Thermotogati</taxon>
        <taxon>Deinococcota</taxon>
        <taxon>Deinococci</taxon>
        <taxon>Thermales</taxon>
        <taxon>Thermaceae</taxon>
        <taxon>Thermus</taxon>
    </lineage>
</organism>
<evidence type="ECO:0000256" key="1">
    <source>
        <dbReference type="SAM" id="Phobius"/>
    </source>
</evidence>
<dbReference type="AlphaFoldDB" id="A0A7C5VF25"/>
<gene>
    <name evidence="2" type="ORF">ENM28_02285</name>
</gene>
<sequence>MRFPVWAKVLLWLEVPVVFLVDLWLTPYAVLLAWGVPLIWDRWMAHLETVEEMVYLNGKGDGKEA</sequence>
<name>A0A7C5VF25_9DEIN</name>
<keyword evidence="1" id="KW-0472">Membrane</keyword>
<keyword evidence="1" id="KW-1133">Transmembrane helix</keyword>
<proteinExistence type="predicted"/>
<keyword evidence="1" id="KW-0812">Transmembrane</keyword>
<feature type="transmembrane region" description="Helical" evidence="1">
    <location>
        <begin position="12"/>
        <end position="34"/>
    </location>
</feature>
<comment type="caution">
    <text evidence="2">The sequence shown here is derived from an EMBL/GenBank/DDBJ whole genome shotgun (WGS) entry which is preliminary data.</text>
</comment>
<evidence type="ECO:0000313" key="2">
    <source>
        <dbReference type="EMBL" id="HHM67547.1"/>
    </source>
</evidence>
<protein>
    <submittedName>
        <fullName evidence="2">Uncharacterized protein</fullName>
    </submittedName>
</protein>
<reference evidence="2" key="1">
    <citation type="journal article" date="2020" name="mSystems">
        <title>Genome- and Community-Level Interaction Insights into Carbon Utilization and Element Cycling Functions of Hydrothermarchaeota in Hydrothermal Sediment.</title>
        <authorList>
            <person name="Zhou Z."/>
            <person name="Liu Y."/>
            <person name="Xu W."/>
            <person name="Pan J."/>
            <person name="Luo Z.H."/>
            <person name="Li M."/>
        </authorList>
    </citation>
    <scope>NUCLEOTIDE SEQUENCE [LARGE SCALE GENOMIC DNA]</scope>
    <source>
        <strain evidence="2">SpSt-1071</strain>
    </source>
</reference>
<accession>A0A7C5VF25</accession>